<evidence type="ECO:0000256" key="5">
    <source>
        <dbReference type="ARBA" id="ARBA00022597"/>
    </source>
</evidence>
<feature type="transmembrane region" description="Helical" evidence="9">
    <location>
        <begin position="186"/>
        <end position="211"/>
    </location>
</feature>
<dbReference type="PANTHER" id="PTHR32243:SF50">
    <property type="entry name" value="MALTOSE_MALTODEXTRIN TRANSPORT SYSTEM PERMEASE PROTEIN MALG"/>
    <property type="match status" value="1"/>
</dbReference>
<evidence type="ECO:0000256" key="3">
    <source>
        <dbReference type="ARBA" id="ARBA00022448"/>
    </source>
</evidence>
<evidence type="ECO:0000256" key="1">
    <source>
        <dbReference type="ARBA" id="ARBA00004651"/>
    </source>
</evidence>
<keyword evidence="8 9" id="KW-0472">Membrane</keyword>
<feature type="transmembrane region" description="Helical" evidence="9">
    <location>
        <begin position="145"/>
        <end position="165"/>
    </location>
</feature>
<dbReference type="InterPro" id="IPR035906">
    <property type="entry name" value="MetI-like_sf"/>
</dbReference>
<evidence type="ECO:0000313" key="11">
    <source>
        <dbReference type="EMBL" id="MCX7571164.1"/>
    </source>
</evidence>
<evidence type="ECO:0000256" key="7">
    <source>
        <dbReference type="ARBA" id="ARBA00022989"/>
    </source>
</evidence>
<feature type="transmembrane region" description="Helical" evidence="9">
    <location>
        <begin position="12"/>
        <end position="32"/>
    </location>
</feature>
<proteinExistence type="inferred from homology"/>
<protein>
    <submittedName>
        <fullName evidence="11">Carbohydrate ABC transporter permease</fullName>
    </submittedName>
</protein>
<evidence type="ECO:0000256" key="6">
    <source>
        <dbReference type="ARBA" id="ARBA00022692"/>
    </source>
</evidence>
<keyword evidence="3 9" id="KW-0813">Transport</keyword>
<name>A0ABT3X2M9_9BACL</name>
<dbReference type="PANTHER" id="PTHR32243">
    <property type="entry name" value="MALTOSE TRANSPORT SYSTEM PERMEASE-RELATED"/>
    <property type="match status" value="1"/>
</dbReference>
<keyword evidence="6 9" id="KW-0812">Transmembrane</keyword>
<keyword evidence="12" id="KW-1185">Reference proteome</keyword>
<evidence type="ECO:0000259" key="10">
    <source>
        <dbReference type="PROSITE" id="PS50928"/>
    </source>
</evidence>
<gene>
    <name evidence="11" type="ORF">OS242_14525</name>
</gene>
<dbReference type="InterPro" id="IPR050901">
    <property type="entry name" value="BP-dep_ABC_trans_perm"/>
</dbReference>
<evidence type="ECO:0000313" key="12">
    <source>
        <dbReference type="Proteomes" id="UP001208017"/>
    </source>
</evidence>
<dbReference type="Pfam" id="PF00528">
    <property type="entry name" value="BPD_transp_1"/>
    <property type="match status" value="1"/>
</dbReference>
<dbReference type="EMBL" id="JAPMLT010000009">
    <property type="protein sequence ID" value="MCX7571164.1"/>
    <property type="molecule type" value="Genomic_DNA"/>
</dbReference>
<feature type="transmembrane region" description="Helical" evidence="9">
    <location>
        <begin position="73"/>
        <end position="99"/>
    </location>
</feature>
<feature type="domain" description="ABC transmembrane type-1" evidence="10">
    <location>
        <begin position="74"/>
        <end position="265"/>
    </location>
</feature>
<accession>A0ABT3X2M9</accession>
<dbReference type="Proteomes" id="UP001208017">
    <property type="component" value="Unassembled WGS sequence"/>
</dbReference>
<comment type="subcellular location">
    <subcellularLocation>
        <location evidence="1 9">Cell membrane</location>
        <topology evidence="1 9">Multi-pass membrane protein</topology>
    </subcellularLocation>
</comment>
<dbReference type="InterPro" id="IPR000515">
    <property type="entry name" value="MetI-like"/>
</dbReference>
<comment type="similarity">
    <text evidence="2">Belongs to the binding-protein-dependent transport system permease family. MalFG subfamily.</text>
</comment>
<dbReference type="Gene3D" id="1.10.3720.10">
    <property type="entry name" value="MetI-like"/>
    <property type="match status" value="1"/>
</dbReference>
<keyword evidence="7 9" id="KW-1133">Transmembrane helix</keyword>
<evidence type="ECO:0000256" key="8">
    <source>
        <dbReference type="ARBA" id="ARBA00023136"/>
    </source>
</evidence>
<keyword evidence="4" id="KW-1003">Cell membrane</keyword>
<organism evidence="11 12">
    <name type="scientific">Tumebacillus lacus</name>
    <dbReference type="NCBI Taxonomy" id="2995335"/>
    <lineage>
        <taxon>Bacteria</taxon>
        <taxon>Bacillati</taxon>
        <taxon>Bacillota</taxon>
        <taxon>Bacilli</taxon>
        <taxon>Bacillales</taxon>
        <taxon>Alicyclobacillaceae</taxon>
        <taxon>Tumebacillus</taxon>
    </lineage>
</organism>
<comment type="caution">
    <text evidence="11">The sequence shown here is derived from an EMBL/GenBank/DDBJ whole genome shotgun (WGS) entry which is preliminary data.</text>
</comment>
<feature type="transmembrane region" description="Helical" evidence="9">
    <location>
        <begin position="244"/>
        <end position="265"/>
    </location>
</feature>
<evidence type="ECO:0000256" key="9">
    <source>
        <dbReference type="RuleBase" id="RU363032"/>
    </source>
</evidence>
<dbReference type="CDD" id="cd06261">
    <property type="entry name" value="TM_PBP2"/>
    <property type="match status" value="1"/>
</dbReference>
<keyword evidence="5" id="KW-0762">Sugar transport</keyword>
<sequence length="280" mass="31685">MINRISWTERVLVHAVLILFAVIAVFPFLWLLSTSFKPAAEIFTSEIHLVPETFTWENYQYLFAMKDNLFLKWIWNSVFVALLTTVLAVFLSATTAYALSRFNFPGKRGVMYSFLLTQMFPAAILIVPLYNLIKNLGLLNSYTGLILAYMTTALPFCVWMLKSYFDSIPVELEEAAKVDGLNTWGTFYRIVLPLALPGLAVTGFFAFITAWNEFLFALTFMSEQSAYTLPVGLRTFVFQFRTDWHYMSAGAVLITIPVLLFFAVAQRWLVSGLTAGGSKG</sequence>
<feature type="transmembrane region" description="Helical" evidence="9">
    <location>
        <begin position="111"/>
        <end position="133"/>
    </location>
</feature>
<reference evidence="11 12" key="1">
    <citation type="submission" date="2022-11" db="EMBL/GenBank/DDBJ databases">
        <title>Study of microbial diversity in lake waters.</title>
        <authorList>
            <person name="Zhang J."/>
        </authorList>
    </citation>
    <scope>NUCLEOTIDE SEQUENCE [LARGE SCALE GENOMIC DNA]</scope>
    <source>
        <strain evidence="11 12">DT12</strain>
    </source>
</reference>
<dbReference type="RefSeq" id="WP_267152413.1">
    <property type="nucleotide sequence ID" value="NZ_JAPMLT010000009.1"/>
</dbReference>
<dbReference type="SUPFAM" id="SSF161098">
    <property type="entry name" value="MetI-like"/>
    <property type="match status" value="1"/>
</dbReference>
<dbReference type="PROSITE" id="PS50928">
    <property type="entry name" value="ABC_TM1"/>
    <property type="match status" value="1"/>
</dbReference>
<evidence type="ECO:0000256" key="2">
    <source>
        <dbReference type="ARBA" id="ARBA00009047"/>
    </source>
</evidence>
<evidence type="ECO:0000256" key="4">
    <source>
        <dbReference type="ARBA" id="ARBA00022475"/>
    </source>
</evidence>